<dbReference type="EMBL" id="CP007014">
    <property type="protein sequence ID" value="AHG40280.1"/>
    <property type="molecule type" value="Genomic_DNA"/>
</dbReference>
<dbReference type="SUPFAM" id="SSF49373">
    <property type="entry name" value="Invasin/intimin cell-adhesion fragments"/>
    <property type="match status" value="1"/>
</dbReference>
<dbReference type="InterPro" id="IPR003343">
    <property type="entry name" value="Big_2"/>
</dbReference>
<evidence type="ECO:0000313" key="2">
    <source>
        <dbReference type="EMBL" id="AHG40280.1"/>
    </source>
</evidence>
<protein>
    <recommendedName>
        <fullName evidence="1">BIG2 domain-containing protein</fullName>
    </recommendedName>
</protein>
<dbReference type="Gene3D" id="2.60.40.1080">
    <property type="match status" value="1"/>
</dbReference>
<reference evidence="2 3" key="1">
    <citation type="submission" date="2013-12" db="EMBL/GenBank/DDBJ databases">
        <title>Interactions Between Genome Architecture and Virulence Genes in Pseudomonas syringae, strain CC1557 as a model.</title>
        <authorList>
            <person name="Baltrus D."/>
            <person name="Hockett K."/>
            <person name="Karlsrud E."/>
            <person name="Dougherty K."/>
            <person name="Nishimura M."/>
        </authorList>
    </citation>
    <scope>NUCLEOTIDE SEQUENCE [LARGE SCALE GENOMIC DNA]</scope>
    <source>
        <strain evidence="2 3">CC1557</strain>
    </source>
</reference>
<proteinExistence type="predicted"/>
<gene>
    <name evidence="2" type="ORF">N018_08470</name>
</gene>
<sequence length="530" mass="55786">MPDSSSNTHRKLLEAPVIPAALDNGLLPIASLTDPVQVKLEVWPGALTGYTYQLYFNEMLIGPNKEILASNKPGDTLSLEIPPALLGEGDHSVAYAIENPGNMVVEFSEKTLISVDITPPGAPVLAPILFPSQTRDGLTSEELEGMGNVLSGTIASYKGMQAGDVIHTYWNNIPGPTAVVTKDDMGLKRIMVDFVRSFLESIGDIEAPVHYTITDLAGNLSMRSEPVSVKLQLTTVTPLPTPTVKEANGGTLDPANASSGATVVIDATANLKAGDQLIVQWQGPKGSDTKEKTLTAGEAGKALEVPFSAVLVTTNAGQTVAVSYVVNRSNGLVQTSDTLVLQVLDARQELELDTSPVTLAGKIYLIPGTPDLLPNFPADTTVQRQASGGQAPYSYVSSNPSVAKVDANGLVSGRGKGATTITVTDALSVSKSYPVSVTGVIHCMGVGTGSFSQVSKTASSIGARIPSIQELVDIHAAYGNRWRMGNGNYWSSTIAHAGLAGWNWYYVKNLVTGGNFKLKSHNPSFGVAVK</sequence>
<evidence type="ECO:0000313" key="3">
    <source>
        <dbReference type="Proteomes" id="UP000019089"/>
    </source>
</evidence>
<evidence type="ECO:0000259" key="1">
    <source>
        <dbReference type="SMART" id="SM00635"/>
    </source>
</evidence>
<accession>W0MSQ6</accession>
<dbReference type="HOGENOM" id="CLU_513741_0_0_6"/>
<organism evidence="2 3">
    <name type="scientific">Pseudomonas syringae CC1557</name>
    <dbReference type="NCBI Taxonomy" id="1357279"/>
    <lineage>
        <taxon>Bacteria</taxon>
        <taxon>Pseudomonadati</taxon>
        <taxon>Pseudomonadota</taxon>
        <taxon>Gammaproteobacteria</taxon>
        <taxon>Pseudomonadales</taxon>
        <taxon>Pseudomonadaceae</taxon>
        <taxon>Pseudomonas</taxon>
        <taxon>Pseudomonas syringae</taxon>
    </lineage>
</organism>
<dbReference type="KEGG" id="psyr:N018_08470"/>
<feature type="domain" description="BIG2" evidence="1">
    <location>
        <begin position="359"/>
        <end position="435"/>
    </location>
</feature>
<dbReference type="Proteomes" id="UP000019089">
    <property type="component" value="Chromosome"/>
</dbReference>
<dbReference type="AlphaFoldDB" id="W0MSQ6"/>
<dbReference type="RefSeq" id="WP_025389313.1">
    <property type="nucleotide sequence ID" value="NZ_CP007014.1"/>
</dbReference>
<dbReference type="InterPro" id="IPR008964">
    <property type="entry name" value="Invasin/intimin_cell_adhesion"/>
</dbReference>
<dbReference type="eggNOG" id="COG5492">
    <property type="taxonomic scope" value="Bacteria"/>
</dbReference>
<dbReference type="SMART" id="SM00635">
    <property type="entry name" value="BID_2"/>
    <property type="match status" value="1"/>
</dbReference>
<dbReference type="Pfam" id="PF02368">
    <property type="entry name" value="Big_2"/>
    <property type="match status" value="1"/>
</dbReference>
<dbReference type="STRING" id="1357279.N018_08470"/>
<name>W0MSQ6_PSESX</name>